<comment type="caution">
    <text evidence="1">The sequence shown here is derived from an EMBL/GenBank/DDBJ whole genome shotgun (WGS) entry which is preliminary data.</text>
</comment>
<protein>
    <submittedName>
        <fullName evidence="1">Uncharacterized protein</fullName>
    </submittedName>
</protein>
<accession>A0A5J4T4Z7</accession>
<dbReference type="AlphaFoldDB" id="A0A5J4T4Z7"/>
<dbReference type="EMBL" id="SNRW01038390">
    <property type="protein sequence ID" value="KAA6353297.1"/>
    <property type="molecule type" value="Genomic_DNA"/>
</dbReference>
<gene>
    <name evidence="1" type="ORF">EZS28_051176</name>
</gene>
<evidence type="ECO:0000313" key="1">
    <source>
        <dbReference type="EMBL" id="KAA6353297.1"/>
    </source>
</evidence>
<evidence type="ECO:0000313" key="2">
    <source>
        <dbReference type="Proteomes" id="UP000324800"/>
    </source>
</evidence>
<dbReference type="Proteomes" id="UP000324800">
    <property type="component" value="Unassembled WGS sequence"/>
</dbReference>
<name>A0A5J4T4Z7_9EUKA</name>
<sequence length="178" mass="19053">MLEIDSKLSNYVNTVNNYEINGKKTFNSNANATGFVKTGKDDTSVLLVGGGDMLLSAFGGLYLVEINYSNNVVNPTSIMSLKYNRYGSLVNFYAYIYMSSVAGASDASFAVCTLENAGFPKYLFYANDIVFAGSALHVANFRFGTDGKVTITIKVLTGTEGLACAASAYINFTYSAAS</sequence>
<proteinExistence type="predicted"/>
<organism evidence="1 2">
    <name type="scientific">Streblomastix strix</name>
    <dbReference type="NCBI Taxonomy" id="222440"/>
    <lineage>
        <taxon>Eukaryota</taxon>
        <taxon>Metamonada</taxon>
        <taxon>Preaxostyla</taxon>
        <taxon>Oxymonadida</taxon>
        <taxon>Streblomastigidae</taxon>
        <taxon>Streblomastix</taxon>
    </lineage>
</organism>
<reference evidence="1 2" key="1">
    <citation type="submission" date="2019-03" db="EMBL/GenBank/DDBJ databases">
        <title>Single cell metagenomics reveals metabolic interactions within the superorganism composed of flagellate Streblomastix strix and complex community of Bacteroidetes bacteria on its surface.</title>
        <authorList>
            <person name="Treitli S.C."/>
            <person name="Kolisko M."/>
            <person name="Husnik F."/>
            <person name="Keeling P."/>
            <person name="Hampl V."/>
        </authorList>
    </citation>
    <scope>NUCLEOTIDE SEQUENCE [LARGE SCALE GENOMIC DNA]</scope>
    <source>
        <strain evidence="1">ST1C</strain>
    </source>
</reference>